<keyword evidence="1" id="KW-0472">Membrane</keyword>
<dbReference type="AlphaFoldDB" id="A0A090R104"/>
<organism evidence="2 3">
    <name type="scientific">Photobacterium aphoticum</name>
    <dbReference type="NCBI Taxonomy" id="754436"/>
    <lineage>
        <taxon>Bacteria</taxon>
        <taxon>Pseudomonadati</taxon>
        <taxon>Pseudomonadota</taxon>
        <taxon>Gammaproteobacteria</taxon>
        <taxon>Vibrionales</taxon>
        <taxon>Vibrionaceae</taxon>
        <taxon>Photobacterium</taxon>
    </lineage>
</organism>
<reference evidence="2 3" key="1">
    <citation type="journal article" date="2014" name="Genome Announc.">
        <title>Draft Genome Sequences of Two Vibrionaceae Species, Vibrio ponticus C121 and Photobacterium aphoticum C119, Isolated as Coral Reef Microbiota.</title>
        <authorList>
            <person name="Al-saari N."/>
            <person name="Meirelles P.M."/>
            <person name="Mino S."/>
            <person name="Suda W."/>
            <person name="Oshima K."/>
            <person name="Hattori M."/>
            <person name="Ohkuma M."/>
            <person name="Thompson F.L."/>
            <person name="Gomez-Gil B."/>
            <person name="Sawabe T."/>
            <person name="Sawabe T."/>
        </authorList>
    </citation>
    <scope>NUCLEOTIDE SEQUENCE [LARGE SCALE GENOMIC DNA]</scope>
    <source>
        <strain evidence="2 3">JCM 19237</strain>
    </source>
</reference>
<protein>
    <submittedName>
        <fullName evidence="2">Uncharacterized protein</fullName>
    </submittedName>
</protein>
<gene>
    <name evidence="2" type="ORF">JCM19237_4431</name>
</gene>
<evidence type="ECO:0000313" key="2">
    <source>
        <dbReference type="EMBL" id="GAL08198.1"/>
    </source>
</evidence>
<feature type="transmembrane region" description="Helical" evidence="1">
    <location>
        <begin position="20"/>
        <end position="37"/>
    </location>
</feature>
<proteinExistence type="predicted"/>
<evidence type="ECO:0000256" key="1">
    <source>
        <dbReference type="SAM" id="Phobius"/>
    </source>
</evidence>
<keyword evidence="1" id="KW-0812">Transmembrane</keyword>
<keyword evidence="1" id="KW-1133">Transmembrane helix</keyword>
<sequence length="46" mass="5159">MEGEAGRKYFAVVSVYETPYPQLPILATLLVAYMLPFKVPKNNQNG</sequence>
<name>A0A090R104_9GAMM</name>
<evidence type="ECO:0000313" key="3">
    <source>
        <dbReference type="Proteomes" id="UP000029227"/>
    </source>
</evidence>
<dbReference type="EMBL" id="BBMN01000023">
    <property type="protein sequence ID" value="GAL08198.1"/>
    <property type="molecule type" value="Genomic_DNA"/>
</dbReference>
<dbReference type="Proteomes" id="UP000029227">
    <property type="component" value="Unassembled WGS sequence"/>
</dbReference>
<accession>A0A090R104</accession>
<comment type="caution">
    <text evidence="2">The sequence shown here is derived from an EMBL/GenBank/DDBJ whole genome shotgun (WGS) entry which is preliminary data.</text>
</comment>